<dbReference type="Pfam" id="PF23044">
    <property type="entry name" value="SH3-C_UBE2O"/>
    <property type="match status" value="1"/>
</dbReference>
<dbReference type="Pfam" id="PF23043">
    <property type="entry name" value="SH3-B_UBE2O"/>
    <property type="match status" value="1"/>
</dbReference>
<keyword evidence="1 6" id="KW-0808">Transferase</keyword>
<dbReference type="Proteomes" id="UP000507470">
    <property type="component" value="Unassembled WGS sequence"/>
</dbReference>
<evidence type="ECO:0000256" key="4">
    <source>
        <dbReference type="SAM" id="MobiDB-lite"/>
    </source>
</evidence>
<evidence type="ECO:0000256" key="2">
    <source>
        <dbReference type="ARBA" id="ARBA00022786"/>
    </source>
</evidence>
<feature type="compositionally biased region" description="Basic residues" evidence="4">
    <location>
        <begin position="421"/>
        <end position="439"/>
    </location>
</feature>
<feature type="coiled-coil region" evidence="3">
    <location>
        <begin position="742"/>
        <end position="773"/>
    </location>
</feature>
<dbReference type="PANTHER" id="PTHR46116">
    <property type="entry name" value="(E3-INDEPENDENT) E2 UBIQUITIN-CONJUGATING ENZYME"/>
    <property type="match status" value="1"/>
</dbReference>
<keyword evidence="7" id="KW-1185">Reference proteome</keyword>
<protein>
    <submittedName>
        <fullName evidence="6">UBE2O</fullName>
        <ecNumber evidence="6">2.3.2.24</ecNumber>
    </submittedName>
</protein>
<feature type="compositionally biased region" description="Acidic residues" evidence="4">
    <location>
        <begin position="622"/>
        <end position="654"/>
    </location>
</feature>
<feature type="region of interest" description="Disordered" evidence="4">
    <location>
        <begin position="621"/>
        <end position="664"/>
    </location>
</feature>
<sequence length="1365" mass="152908">MAQTDCAMFEEDEVCKRCDDKIIYGIVTESSEYISSDEEYDDDELLSRGTVRIIWHPDGNETVEEEKKITLVDRSLMPGDVIRRMISGKSSQRGYVQNLIVKCHLYIKGTNKYIYNVDATDLKPLREFDIDDDVSLDPWYGKVKTTSMQSRVVFPDGAQCIAEEEDLYDLDIVHEDGDSNDVEYDQEIYPGSVLTGERENLKVVKWIQETKKYHKKMSPSQKICVRVEESQINSVHVNWICRGFNMTDETIQLHQPSLIKKEDLHKIKKLGKFHHCSTQINDIMMYTIKDTDVLTEVIPGTKLDSTINRLNNVRSNTQPDLSNDTAIIDGLDLLSVPVSNGTGCSSGEVSAQCKDGDIPDVCSGDNDSGVCTKSEALMNGHDDEEDVEMNDSLDASEITESQIDENNDDADYEDIPDQTKEKRKRMQKRSAKGKRKKKKTMEFQTKFPTYEVGDSVAVVVYCTMSLATVMWQDGSVEKDVSSTELYPVHHLDEHEFFPGDFVVEAKEESDKPNYYGAVVSCDHHSRTCMVNWYKLENGCNIKTSDSPEEVSVYDIKDHPEYKFRPGDIVVAVGDPKKSGVGNHAAGQVTSLDLQGGLYVRWPDNTTSFCNPQELYLVGGDMSEYDSESDSDDFSDTDDSWETEEEEEAESENEEEVKKSTGPVRKEELESLLDRATAALSKLDDLFKTLPQSMDATQCFQEIIYIYKRCRELEKILKSSFYKEEEIVTLIEEAKKRLRKSRTEKYNKKIEELSKQLKEVSQNLEIELNGLMKTMSVTGNEETKEISNVKSESATNEKGDILGTECKGGESSNAQNICDKVDVVDTGAGNEPLMSSIEDKTGVHNSKTTVLESEIIGADSAGGSKPTGMGINAGEDYSRTAVSESQIPGSSSLGGSVPADTGIDTDTHTLCLKICGHLQDRMKRILEEVVPRWMAEGNILIDEDMCNDISQMSVSDIAVSPVDLPEDNDTQVSSSEIQEVMSPTTPTDIPEIVDEVVACRFIQESEVLPCHKFYSMSHTPTNLKTFMTAVSKEMRLLQRCLPEGIIVRGYEDRMDLYSAMIIGSKKTPYEDAPFFFDIQLPNDYPKSPPAFHYISFCTDRLNPNLYDDGKVCVSLLGTWEGKDTETWTSNSSLLQVLVSIQGLILVDEPYYNEAGYEKHRGTQQGAENSKMYNEMAILKLVESLTNMIKNIPETFRTECVHHLMKFGPRMIQRFIYWSTNPDPVGLSRSSVSQENGPVVQGTSILKSEESTQLSSESSENLSCKSELIDMKTAEGNQEYANEEQGQISSCGDKTANQKPVLSDVTSASANTSLSSCNDMCTDSSQLFNVEFPLFPLSRGFCITMNKKLSTLKSVLNTMIESQSNHL</sequence>
<proteinExistence type="predicted"/>
<evidence type="ECO:0000256" key="1">
    <source>
        <dbReference type="ARBA" id="ARBA00022679"/>
    </source>
</evidence>
<keyword evidence="6" id="KW-0012">Acyltransferase</keyword>
<evidence type="ECO:0000313" key="6">
    <source>
        <dbReference type="EMBL" id="CAC5402344.1"/>
    </source>
</evidence>
<dbReference type="OrthoDB" id="47801at2759"/>
<dbReference type="EC" id="2.3.2.24" evidence="6"/>
<dbReference type="Gene3D" id="3.10.110.10">
    <property type="entry name" value="Ubiquitin Conjugating Enzyme"/>
    <property type="match status" value="1"/>
</dbReference>
<organism evidence="6 7">
    <name type="scientific">Mytilus coruscus</name>
    <name type="common">Sea mussel</name>
    <dbReference type="NCBI Taxonomy" id="42192"/>
    <lineage>
        <taxon>Eukaryota</taxon>
        <taxon>Metazoa</taxon>
        <taxon>Spiralia</taxon>
        <taxon>Lophotrochozoa</taxon>
        <taxon>Mollusca</taxon>
        <taxon>Bivalvia</taxon>
        <taxon>Autobranchia</taxon>
        <taxon>Pteriomorphia</taxon>
        <taxon>Mytilida</taxon>
        <taxon>Mytiloidea</taxon>
        <taxon>Mytilidae</taxon>
        <taxon>Mytilinae</taxon>
        <taxon>Mytilus</taxon>
    </lineage>
</organism>
<reference evidence="6 7" key="1">
    <citation type="submission" date="2020-06" db="EMBL/GenBank/DDBJ databases">
        <authorList>
            <person name="Li R."/>
            <person name="Bekaert M."/>
        </authorList>
    </citation>
    <scope>NUCLEOTIDE SEQUENCE [LARGE SCALE GENOMIC DNA]</scope>
    <source>
        <strain evidence="7">wild</strain>
    </source>
</reference>
<dbReference type="InterPro" id="IPR057735">
    <property type="entry name" value="UBE2O-like_tSH3-B"/>
</dbReference>
<dbReference type="GO" id="GO:0061631">
    <property type="term" value="F:ubiquitin conjugating enzyme activity"/>
    <property type="evidence" value="ECO:0007669"/>
    <property type="project" value="UniProtKB-EC"/>
</dbReference>
<keyword evidence="2" id="KW-0833">Ubl conjugation pathway</keyword>
<feature type="region of interest" description="Disordered" evidence="4">
    <location>
        <begin position="399"/>
        <end position="439"/>
    </location>
</feature>
<dbReference type="InterPro" id="IPR016135">
    <property type="entry name" value="UBQ-conjugating_enzyme/RWD"/>
</dbReference>
<feature type="compositionally biased region" description="Basic and acidic residues" evidence="4">
    <location>
        <begin position="655"/>
        <end position="664"/>
    </location>
</feature>
<dbReference type="PANTHER" id="PTHR46116:SF15">
    <property type="entry name" value="(E3-INDEPENDENT) E2 UBIQUITIN-CONJUGATING ENZYME"/>
    <property type="match status" value="1"/>
</dbReference>
<dbReference type="EMBL" id="CACVKT020006490">
    <property type="protein sequence ID" value="CAC5402344.1"/>
    <property type="molecule type" value="Genomic_DNA"/>
</dbReference>
<evidence type="ECO:0000313" key="7">
    <source>
        <dbReference type="Proteomes" id="UP000507470"/>
    </source>
</evidence>
<dbReference type="CDD" id="cd23837">
    <property type="entry name" value="UBCc_UBE2O"/>
    <property type="match status" value="1"/>
</dbReference>
<dbReference type="Pfam" id="PF00179">
    <property type="entry name" value="UQ_con"/>
    <property type="match status" value="1"/>
</dbReference>
<feature type="compositionally biased region" description="Acidic residues" evidence="4">
    <location>
        <begin position="402"/>
        <end position="416"/>
    </location>
</feature>
<dbReference type="InterPro" id="IPR057734">
    <property type="entry name" value="UBE2O-like_SH3-C"/>
</dbReference>
<evidence type="ECO:0000259" key="5">
    <source>
        <dbReference type="PROSITE" id="PS50127"/>
    </source>
</evidence>
<accession>A0A6J8D5E5</accession>
<dbReference type="SMART" id="SM00212">
    <property type="entry name" value="UBCc"/>
    <property type="match status" value="1"/>
</dbReference>
<feature type="domain" description="UBC core" evidence="5">
    <location>
        <begin position="1024"/>
        <end position="1184"/>
    </location>
</feature>
<keyword evidence="3" id="KW-0175">Coiled coil</keyword>
<dbReference type="InterPro" id="IPR000608">
    <property type="entry name" value="UBC"/>
</dbReference>
<gene>
    <name evidence="6" type="ORF">MCOR_36302</name>
</gene>
<evidence type="ECO:0000256" key="3">
    <source>
        <dbReference type="SAM" id="Coils"/>
    </source>
</evidence>
<name>A0A6J8D5E5_MYTCO</name>
<dbReference type="InterPro" id="IPR057733">
    <property type="entry name" value="UBE2O-like_SH3-B"/>
</dbReference>
<dbReference type="SUPFAM" id="SSF54495">
    <property type="entry name" value="UBC-like"/>
    <property type="match status" value="1"/>
</dbReference>
<dbReference type="Pfam" id="PF23046">
    <property type="entry name" value="tSH3-B_UBE2O"/>
    <property type="match status" value="1"/>
</dbReference>
<dbReference type="PROSITE" id="PS50127">
    <property type="entry name" value="UBC_2"/>
    <property type="match status" value="1"/>
</dbReference>